<dbReference type="EMBL" id="LR796195">
    <property type="protein sequence ID" value="CAB4126402.1"/>
    <property type="molecule type" value="Genomic_DNA"/>
</dbReference>
<protein>
    <submittedName>
        <fullName evidence="1">Uncharacterized protein</fullName>
    </submittedName>
</protein>
<name>A0A6J5KYL5_9CAUD</name>
<reference evidence="1" key="1">
    <citation type="submission" date="2020-04" db="EMBL/GenBank/DDBJ databases">
        <authorList>
            <person name="Chiriac C."/>
            <person name="Salcher M."/>
            <person name="Ghai R."/>
            <person name="Kavagutti S V."/>
        </authorList>
    </citation>
    <scope>NUCLEOTIDE SEQUENCE</scope>
</reference>
<accession>A0A6J5KYL5</accession>
<evidence type="ECO:0000313" key="1">
    <source>
        <dbReference type="EMBL" id="CAB4126402.1"/>
    </source>
</evidence>
<sequence>MIYAKRKMDHKTILEMTEEKWGEHLEMLAPDLRYDEVVKILINTIISQQAHITFLTRLRDVQESFIRAEKSGMARIPEKQDRC</sequence>
<proteinExistence type="predicted"/>
<organism evidence="1">
    <name type="scientific">uncultured Caudovirales phage</name>
    <dbReference type="NCBI Taxonomy" id="2100421"/>
    <lineage>
        <taxon>Viruses</taxon>
        <taxon>Duplodnaviria</taxon>
        <taxon>Heunggongvirae</taxon>
        <taxon>Uroviricota</taxon>
        <taxon>Caudoviricetes</taxon>
        <taxon>Peduoviridae</taxon>
        <taxon>Maltschvirus</taxon>
        <taxon>Maltschvirus maltsch</taxon>
    </lineage>
</organism>
<gene>
    <name evidence="1" type="ORF">UFOVP88_44</name>
</gene>